<dbReference type="HOGENOM" id="CLU_2975507_0_0_10"/>
<dbReference type="EMBL" id="JNGW01000140">
    <property type="protein sequence ID" value="KDR50749.1"/>
    <property type="molecule type" value="Genomic_DNA"/>
</dbReference>
<accession>A0A069QFI3</accession>
<protein>
    <submittedName>
        <fullName evidence="1">Uncharacterized protein</fullName>
    </submittedName>
</protein>
<proteinExistence type="predicted"/>
<dbReference type="PATRIC" id="fig|1122985.7.peg.3307"/>
<evidence type="ECO:0000313" key="2">
    <source>
        <dbReference type="Proteomes" id="UP000027442"/>
    </source>
</evidence>
<comment type="caution">
    <text evidence="1">The sequence shown here is derived from an EMBL/GenBank/DDBJ whole genome shotgun (WGS) entry which is preliminary data.</text>
</comment>
<evidence type="ECO:0000313" key="1">
    <source>
        <dbReference type="EMBL" id="KDR50749.1"/>
    </source>
</evidence>
<organism evidence="1 2">
    <name type="scientific">Hoylesella loescheii DSM 19665 = JCM 12249 = ATCC 15930</name>
    <dbReference type="NCBI Taxonomy" id="1122985"/>
    <lineage>
        <taxon>Bacteria</taxon>
        <taxon>Pseudomonadati</taxon>
        <taxon>Bacteroidota</taxon>
        <taxon>Bacteroidia</taxon>
        <taxon>Bacteroidales</taxon>
        <taxon>Prevotellaceae</taxon>
        <taxon>Hoylesella</taxon>
    </lineage>
</organism>
<dbReference type="Proteomes" id="UP000027442">
    <property type="component" value="Unassembled WGS sequence"/>
</dbReference>
<gene>
    <name evidence="1" type="ORF">HMPREF1991_03191</name>
</gene>
<sequence length="58" mass="6785">MTYANGKLNLLIRTGRKAKDVGYAMGMSFVKIREGQVQHNRYNRLKLENNKSKVNYHE</sequence>
<name>A0A069QFI3_HOYLO</name>
<keyword evidence="2" id="KW-1185">Reference proteome</keyword>
<reference evidence="1 2" key="1">
    <citation type="submission" date="2013-08" db="EMBL/GenBank/DDBJ databases">
        <authorList>
            <person name="Weinstock G."/>
            <person name="Sodergren E."/>
            <person name="Wylie T."/>
            <person name="Fulton L."/>
            <person name="Fulton R."/>
            <person name="Fronick C."/>
            <person name="O'Laughlin M."/>
            <person name="Godfrey J."/>
            <person name="Miner T."/>
            <person name="Herter B."/>
            <person name="Appelbaum E."/>
            <person name="Cordes M."/>
            <person name="Lek S."/>
            <person name="Wollam A."/>
            <person name="Pepin K.H."/>
            <person name="Palsikar V.B."/>
            <person name="Mitreva M."/>
            <person name="Wilson R.K."/>
        </authorList>
    </citation>
    <scope>NUCLEOTIDE SEQUENCE [LARGE SCALE GENOMIC DNA]</scope>
    <source>
        <strain evidence="1 2">ATCC 15930</strain>
    </source>
</reference>
<dbReference type="AlphaFoldDB" id="A0A069QFI3"/>